<evidence type="ECO:0000313" key="2">
    <source>
        <dbReference type="Proteomes" id="UP001150538"/>
    </source>
</evidence>
<dbReference type="AlphaFoldDB" id="A0A9W8DT19"/>
<comment type="caution">
    <text evidence="1">The sequence shown here is derived from an EMBL/GenBank/DDBJ whole genome shotgun (WGS) entry which is preliminary data.</text>
</comment>
<accession>A0A9W8DT19</accession>
<evidence type="ECO:0000313" key="1">
    <source>
        <dbReference type="EMBL" id="KAJ1916656.1"/>
    </source>
</evidence>
<sequence>MAIALTTATFRKNDFQKVKDSLNGSTDQESATVCVTIAHKEGHSSITFNPRFASVSHSDVDELKNAVNRATIDDVSEYVIISGSAADGLHDILEDPSNLMSAYKV</sequence>
<organism evidence="1 2">
    <name type="scientific">Mycoemilia scoparia</name>
    <dbReference type="NCBI Taxonomy" id="417184"/>
    <lineage>
        <taxon>Eukaryota</taxon>
        <taxon>Fungi</taxon>
        <taxon>Fungi incertae sedis</taxon>
        <taxon>Zoopagomycota</taxon>
        <taxon>Kickxellomycotina</taxon>
        <taxon>Kickxellomycetes</taxon>
        <taxon>Kickxellales</taxon>
        <taxon>Kickxellaceae</taxon>
        <taxon>Mycoemilia</taxon>
    </lineage>
</organism>
<name>A0A9W8DT19_9FUNG</name>
<keyword evidence="2" id="KW-1185">Reference proteome</keyword>
<gene>
    <name evidence="1" type="ORF">H4219_003671</name>
</gene>
<proteinExistence type="predicted"/>
<dbReference type="EMBL" id="JANBPU010000096">
    <property type="protein sequence ID" value="KAJ1916656.1"/>
    <property type="molecule type" value="Genomic_DNA"/>
</dbReference>
<dbReference type="Proteomes" id="UP001150538">
    <property type="component" value="Unassembled WGS sequence"/>
</dbReference>
<protein>
    <submittedName>
        <fullName evidence="1">Uncharacterized protein</fullName>
    </submittedName>
</protein>
<reference evidence="1" key="1">
    <citation type="submission" date="2022-07" db="EMBL/GenBank/DDBJ databases">
        <title>Phylogenomic reconstructions and comparative analyses of Kickxellomycotina fungi.</title>
        <authorList>
            <person name="Reynolds N.K."/>
            <person name="Stajich J.E."/>
            <person name="Barry K."/>
            <person name="Grigoriev I.V."/>
            <person name="Crous P."/>
            <person name="Smith M.E."/>
        </authorList>
    </citation>
    <scope>NUCLEOTIDE SEQUENCE</scope>
    <source>
        <strain evidence="1">NBRC 100468</strain>
    </source>
</reference>